<evidence type="ECO:0000256" key="2">
    <source>
        <dbReference type="SAM" id="SignalP"/>
    </source>
</evidence>
<dbReference type="InterPro" id="IPR010177">
    <property type="entry name" value="Paired_CXXCH_1"/>
</dbReference>
<dbReference type="PANTHER" id="PTHR35038:SF8">
    <property type="entry name" value="C-TYPE POLYHEME CYTOCHROME OMCC"/>
    <property type="match status" value="1"/>
</dbReference>
<keyword evidence="6" id="KW-1185">Reference proteome</keyword>
<dbReference type="AlphaFoldDB" id="A0A2C8F9H2"/>
<dbReference type="Proteomes" id="UP000219215">
    <property type="component" value="Chromosome DPRO"/>
</dbReference>
<name>A0A2C8F9H2_9BACT</name>
<evidence type="ECO:0000313" key="5">
    <source>
        <dbReference type="EMBL" id="SOB59427.1"/>
    </source>
</evidence>
<feature type="chain" id="PRO_5012812907" evidence="2">
    <location>
        <begin position="21"/>
        <end position="429"/>
    </location>
</feature>
<evidence type="ECO:0000259" key="3">
    <source>
        <dbReference type="Pfam" id="PF09699"/>
    </source>
</evidence>
<dbReference type="Pfam" id="PF13435">
    <property type="entry name" value="Cytochrome_C554"/>
    <property type="match status" value="2"/>
</dbReference>
<organism evidence="5 6">
    <name type="scientific">Pseudodesulfovibrio profundus</name>
    <dbReference type="NCBI Taxonomy" id="57320"/>
    <lineage>
        <taxon>Bacteria</taxon>
        <taxon>Pseudomonadati</taxon>
        <taxon>Thermodesulfobacteriota</taxon>
        <taxon>Desulfovibrionia</taxon>
        <taxon>Desulfovibrionales</taxon>
        <taxon>Desulfovibrionaceae</taxon>
    </lineage>
</organism>
<proteinExistence type="predicted"/>
<dbReference type="Pfam" id="PF09699">
    <property type="entry name" value="Paired_CXXCH_1"/>
    <property type="match status" value="1"/>
</dbReference>
<feature type="domain" description="Cytochrome c-552/4" evidence="4">
    <location>
        <begin position="162"/>
        <end position="196"/>
    </location>
</feature>
<evidence type="ECO:0000256" key="1">
    <source>
        <dbReference type="ARBA" id="ARBA00022729"/>
    </source>
</evidence>
<dbReference type="PANTHER" id="PTHR35038">
    <property type="entry name" value="DISSIMILATORY SULFITE REDUCTASE SIRA"/>
    <property type="match status" value="1"/>
</dbReference>
<evidence type="ECO:0000313" key="6">
    <source>
        <dbReference type="Proteomes" id="UP000219215"/>
    </source>
</evidence>
<keyword evidence="1 2" id="KW-0732">Signal</keyword>
<feature type="signal peptide" evidence="2">
    <location>
        <begin position="1"/>
        <end position="20"/>
    </location>
</feature>
<gene>
    <name evidence="5" type="ORF">DPRO_2518</name>
</gene>
<dbReference type="RefSeq" id="WP_097012295.1">
    <property type="nucleotide sequence ID" value="NZ_LT907975.1"/>
</dbReference>
<dbReference type="InterPro" id="IPR023155">
    <property type="entry name" value="Cyt_c-552/4"/>
</dbReference>
<feature type="domain" description="Cytochrome c-552/4" evidence="4">
    <location>
        <begin position="45"/>
        <end position="77"/>
    </location>
</feature>
<dbReference type="SUPFAM" id="SSF48695">
    <property type="entry name" value="Multiheme cytochromes"/>
    <property type="match status" value="1"/>
</dbReference>
<dbReference type="KEGG" id="pprf:DPRO_2518"/>
<evidence type="ECO:0000259" key="4">
    <source>
        <dbReference type="Pfam" id="PF13435"/>
    </source>
</evidence>
<dbReference type="InterPro" id="IPR051829">
    <property type="entry name" value="Multiheme_Cytochr_ET"/>
</dbReference>
<protein>
    <submittedName>
        <fullName evidence="5">Uncharacterized protein</fullName>
    </submittedName>
</protein>
<sequence>MRRRYRAFLCATFMVVLFWGCTPQEPKVDVDAITAQPKEFVGSETCKMCHLEHYDSWKITNHSRMAQDVTMNMDAFIVDIDENDIKADFAKLEAAGKLKKPVDQIYFPKKEDIKFTIGNEWKQRYIVEKDGVLYITPIQFNTETGRWVNYHEHDWDKRPWLLKCGGCHTTGTKLDSNDPSKGTFSEPGVGCEACHGAGSWHVALPKTAVFEKRDTIVNPAKLPRGTAVQICGSCHNRGKSTMQKGAGWPVGYTPGKALEPYYISTSYAAGDKSHVYPNEFAKKHHQQYIDWLQSEHRREGVTCTSCHSVHQLGMPASRFMTKETGSKSCMNCHVQTSQNMAHSIHSFANCVGCHMPRIAQSAESADIHSHVFKTLLPSETLKNPEVPNSCQTCHQHKNDNLEELQKRFEILASMPVPRGKEVEPVNAYK</sequence>
<feature type="domain" description="Doubled CXXCH motif" evidence="3">
    <location>
        <begin position="299"/>
        <end position="336"/>
    </location>
</feature>
<accession>A0A2C8F9H2</accession>
<dbReference type="EMBL" id="LT907975">
    <property type="protein sequence ID" value="SOB59427.1"/>
    <property type="molecule type" value="Genomic_DNA"/>
</dbReference>
<dbReference type="OrthoDB" id="9814800at2"/>
<reference evidence="6" key="1">
    <citation type="submission" date="2017-09" db="EMBL/GenBank/DDBJ databases">
        <authorList>
            <person name="Regsiter A."/>
            <person name="William W."/>
        </authorList>
    </citation>
    <scope>NUCLEOTIDE SEQUENCE [LARGE SCALE GENOMIC DNA]</scope>
    <source>
        <strain evidence="6">500-1</strain>
    </source>
</reference>
<dbReference type="Gene3D" id="1.10.1130.10">
    <property type="entry name" value="Flavocytochrome C3, Chain A"/>
    <property type="match status" value="3"/>
</dbReference>
<dbReference type="InterPro" id="IPR036280">
    <property type="entry name" value="Multihaem_cyt_sf"/>
</dbReference>